<dbReference type="EMBL" id="JAIZAY010000021">
    <property type="protein sequence ID" value="KAJ8022203.1"/>
    <property type="molecule type" value="Genomic_DNA"/>
</dbReference>
<dbReference type="PROSITE" id="PS51184">
    <property type="entry name" value="JMJC"/>
    <property type="match status" value="1"/>
</dbReference>
<feature type="region of interest" description="Disordered" evidence="1">
    <location>
        <begin position="516"/>
        <end position="578"/>
    </location>
</feature>
<sequence>MELRNLIAYTLCLLLQPLTYNADQLIRGHKLELGKHRPPEGHIETFDVLPSAQEFWEKFASKRKPALFRSAAENFPAFTLWTDSYLLENFGNLKVKIEGKAEKDYYPEGDLGVAQDTLRHFLTTYKERNAYIVSQLPDPMATDILVMPFLNCGTFKERILEANLWFSSGGTKSLLHRDADNAINCLLNGTKDWVLIDPAYESLIPIAKEDVEAYGGFSMLNPDSVNLELYPQFKEVPWWYANMTPGDCLYLPYGYWHQVRSYGEKNLAASVLFSRLTEVNLEECRNQNPEFIALSDSQMVFEYDGYGDQTMGNTDPFELKESLLEMCEEYNILREDILKEKFAEGYNEFEDSDVQSLDIDLELLDEVTKRIISVLDEDNSGEVRCDVIEGLDLETLKRLADIMDNDPANTEGYEYAKYHPEQIRSLVDDILRDAEATEGGQVTSEMFVTGYQSIGGSVKRGKEIFTALNQEKKDAITKDDVMKYLPNVLEKFKSKMRAERTASQAWDQAIEEDLVSWNNPRENPEVNTKPQPISKHNEKLYRPIENQPDGLLKKDKQEQKYERLSDKTFQPSLVHDDL</sequence>
<name>A0A9Q1BE81_HOLLE</name>
<reference evidence="3" key="1">
    <citation type="submission" date="2021-10" db="EMBL/GenBank/DDBJ databases">
        <title>Tropical sea cucumber genome reveals ecological adaptation and Cuvierian tubules defense mechanism.</title>
        <authorList>
            <person name="Chen T."/>
        </authorList>
    </citation>
    <scope>NUCLEOTIDE SEQUENCE</scope>
    <source>
        <strain evidence="3">Nanhai2018</strain>
        <tissue evidence="3">Muscle</tissue>
    </source>
</reference>
<feature type="compositionally biased region" description="Basic and acidic residues" evidence="1">
    <location>
        <begin position="551"/>
        <end position="566"/>
    </location>
</feature>
<protein>
    <submittedName>
        <fullName evidence="3">JmjC domain-containing protein 5</fullName>
    </submittedName>
</protein>
<dbReference type="InterPro" id="IPR041667">
    <property type="entry name" value="Cupin_8"/>
</dbReference>
<dbReference type="SMART" id="SM00558">
    <property type="entry name" value="JmjC"/>
    <property type="match status" value="1"/>
</dbReference>
<dbReference type="PANTHER" id="PTHR12461">
    <property type="entry name" value="HYPOXIA-INDUCIBLE FACTOR 1 ALPHA INHIBITOR-RELATED"/>
    <property type="match status" value="1"/>
</dbReference>
<dbReference type="AlphaFoldDB" id="A0A9Q1BE81"/>
<keyword evidence="4" id="KW-1185">Reference proteome</keyword>
<dbReference type="Proteomes" id="UP001152320">
    <property type="component" value="Chromosome 21"/>
</dbReference>
<accession>A0A9Q1BE81</accession>
<dbReference type="SUPFAM" id="SSF51197">
    <property type="entry name" value="Clavaminate synthase-like"/>
    <property type="match status" value="1"/>
</dbReference>
<comment type="caution">
    <text evidence="3">The sequence shown here is derived from an EMBL/GenBank/DDBJ whole genome shotgun (WGS) entry which is preliminary data.</text>
</comment>
<dbReference type="FunFam" id="2.60.120.650:FF:000025">
    <property type="entry name" value="Lysine-specific demethylase 8"/>
    <property type="match status" value="1"/>
</dbReference>
<feature type="domain" description="JmjC" evidence="2">
    <location>
        <begin position="125"/>
        <end position="290"/>
    </location>
</feature>
<dbReference type="PANTHER" id="PTHR12461:SF52">
    <property type="entry name" value="JMJC DOMAIN-CONTAINING PROTEIN"/>
    <property type="match status" value="1"/>
</dbReference>
<proteinExistence type="predicted"/>
<evidence type="ECO:0000313" key="3">
    <source>
        <dbReference type="EMBL" id="KAJ8022203.1"/>
    </source>
</evidence>
<dbReference type="InterPro" id="IPR003347">
    <property type="entry name" value="JmjC_dom"/>
</dbReference>
<organism evidence="3 4">
    <name type="scientific">Holothuria leucospilota</name>
    <name type="common">Black long sea cucumber</name>
    <name type="synonym">Mertensiothuria leucospilota</name>
    <dbReference type="NCBI Taxonomy" id="206669"/>
    <lineage>
        <taxon>Eukaryota</taxon>
        <taxon>Metazoa</taxon>
        <taxon>Echinodermata</taxon>
        <taxon>Eleutherozoa</taxon>
        <taxon>Echinozoa</taxon>
        <taxon>Holothuroidea</taxon>
        <taxon>Aspidochirotacea</taxon>
        <taxon>Aspidochirotida</taxon>
        <taxon>Holothuriidae</taxon>
        <taxon>Holothuria</taxon>
    </lineage>
</organism>
<dbReference type="Pfam" id="PF13621">
    <property type="entry name" value="Cupin_8"/>
    <property type="match status" value="1"/>
</dbReference>
<evidence type="ECO:0000259" key="2">
    <source>
        <dbReference type="PROSITE" id="PS51184"/>
    </source>
</evidence>
<dbReference type="Gene3D" id="2.60.120.650">
    <property type="entry name" value="Cupin"/>
    <property type="match status" value="1"/>
</dbReference>
<gene>
    <name evidence="3" type="ORF">HOLleu_39617</name>
</gene>
<evidence type="ECO:0000313" key="4">
    <source>
        <dbReference type="Proteomes" id="UP001152320"/>
    </source>
</evidence>
<feature type="compositionally biased region" description="Polar residues" evidence="1">
    <location>
        <begin position="516"/>
        <end position="531"/>
    </location>
</feature>
<evidence type="ECO:0000256" key="1">
    <source>
        <dbReference type="SAM" id="MobiDB-lite"/>
    </source>
</evidence>
<dbReference type="OrthoDB" id="415358at2759"/>